<protein>
    <submittedName>
        <fullName evidence="1">Uncharacterized protein</fullName>
    </submittedName>
</protein>
<dbReference type="HOGENOM" id="CLU_1644097_0_0_1"/>
<dbReference type="Proteomes" id="UP000001072">
    <property type="component" value="Unassembled WGS sequence"/>
</dbReference>
<evidence type="ECO:0000313" key="2">
    <source>
        <dbReference type="Proteomes" id="UP000001072"/>
    </source>
</evidence>
<dbReference type="VEuPathDB" id="FungiDB:MELLADRAFT_112404"/>
<keyword evidence="2" id="KW-1185">Reference proteome</keyword>
<reference evidence="2" key="1">
    <citation type="journal article" date="2011" name="Proc. Natl. Acad. Sci. U.S.A.">
        <title>Obligate biotrophy features unraveled by the genomic analysis of rust fungi.</title>
        <authorList>
            <person name="Duplessis S."/>
            <person name="Cuomo C.A."/>
            <person name="Lin Y.-C."/>
            <person name="Aerts A."/>
            <person name="Tisserant E."/>
            <person name="Veneault-Fourrey C."/>
            <person name="Joly D.L."/>
            <person name="Hacquard S."/>
            <person name="Amselem J."/>
            <person name="Cantarel B.L."/>
            <person name="Chiu R."/>
            <person name="Coutinho P.M."/>
            <person name="Feau N."/>
            <person name="Field M."/>
            <person name="Frey P."/>
            <person name="Gelhaye E."/>
            <person name="Goldberg J."/>
            <person name="Grabherr M.G."/>
            <person name="Kodira C.D."/>
            <person name="Kohler A."/>
            <person name="Kuees U."/>
            <person name="Lindquist E.A."/>
            <person name="Lucas S.M."/>
            <person name="Mago R."/>
            <person name="Mauceli E."/>
            <person name="Morin E."/>
            <person name="Murat C."/>
            <person name="Pangilinan J.L."/>
            <person name="Park R."/>
            <person name="Pearson M."/>
            <person name="Quesneville H."/>
            <person name="Rouhier N."/>
            <person name="Sakthikumar S."/>
            <person name="Salamov A.A."/>
            <person name="Schmutz J."/>
            <person name="Selles B."/>
            <person name="Shapiro H."/>
            <person name="Tanguay P."/>
            <person name="Tuskan G.A."/>
            <person name="Henrissat B."/>
            <person name="Van de Peer Y."/>
            <person name="Rouze P."/>
            <person name="Ellis J.G."/>
            <person name="Dodds P.N."/>
            <person name="Schein J.E."/>
            <person name="Zhong S."/>
            <person name="Hamelin R.C."/>
            <person name="Grigoriev I.V."/>
            <person name="Szabo L.J."/>
            <person name="Martin F."/>
        </authorList>
    </citation>
    <scope>NUCLEOTIDE SEQUENCE [LARGE SCALE GENOMIC DNA]</scope>
    <source>
        <strain evidence="2">98AG31 / pathotype 3-4-7</strain>
    </source>
</reference>
<dbReference type="AlphaFoldDB" id="F4S6D3"/>
<name>F4S6D3_MELLP</name>
<dbReference type="InParanoid" id="F4S6D3"/>
<organism evidence="2">
    <name type="scientific">Melampsora larici-populina (strain 98AG31 / pathotype 3-4-7)</name>
    <name type="common">Poplar leaf rust fungus</name>
    <dbReference type="NCBI Taxonomy" id="747676"/>
    <lineage>
        <taxon>Eukaryota</taxon>
        <taxon>Fungi</taxon>
        <taxon>Dikarya</taxon>
        <taxon>Basidiomycota</taxon>
        <taxon>Pucciniomycotina</taxon>
        <taxon>Pucciniomycetes</taxon>
        <taxon>Pucciniales</taxon>
        <taxon>Melampsoraceae</taxon>
        <taxon>Melampsora</taxon>
    </lineage>
</organism>
<dbReference type="RefSeq" id="XP_007416937.1">
    <property type="nucleotide sequence ID" value="XM_007416875.1"/>
</dbReference>
<dbReference type="EMBL" id="GL883154">
    <property type="protein sequence ID" value="EGF99791.1"/>
    <property type="molecule type" value="Genomic_DNA"/>
</dbReference>
<dbReference type="KEGG" id="mlr:MELLADRAFT_112404"/>
<proteinExistence type="predicted"/>
<dbReference type="GeneID" id="18924667"/>
<evidence type="ECO:0000313" key="1">
    <source>
        <dbReference type="EMBL" id="EGF99791.1"/>
    </source>
</evidence>
<gene>
    <name evidence="1" type="ORF">MELLADRAFT_112404</name>
</gene>
<sequence length="161" mass="19078">MESRSKLEVLYRNPQYTEQYLVEQWNRQRECQLQELTVDNSAALTTKLDKLVGYEERLREAEYPSSTKNEEDYNNPDLIENRWMMQVVGSLSAEEERALHIQWSDLVIRARQVWQTVAQAPILEAEPLDDAEMEEEQIVGEDNNYIDFNIEDDLYDLEDLE</sequence>
<accession>F4S6D3</accession>